<protein>
    <recommendedName>
        <fullName evidence="2">ZAD domain-containing protein</fullName>
    </recommendedName>
</protein>
<keyword evidence="4" id="KW-1185">Reference proteome</keyword>
<sequence>MSSLTEQFKKICRTCLTESTASSKSIFALDTLAGESLKLGEMIMAFASVQISSDDGLPAQVCFDCAVAINKSFFFKQLCEQSEITLRGLLEESSLTERPLLVSDPLISVPEDKSTPQIVVLQNIELGKVVDLNYKQEDTELDNYEGNIIVLGPRSPYVLHTLPGNNHLHFYFKVSFLGKCHKISNYYGF</sequence>
<dbReference type="AlphaFoldDB" id="A0A9P0PCC1"/>
<dbReference type="InterPro" id="IPR012934">
    <property type="entry name" value="Znf_AD"/>
</dbReference>
<name>A0A9P0PCC1_ACAOB</name>
<feature type="binding site" evidence="1">
    <location>
        <position position="62"/>
    </location>
    <ligand>
        <name>Zn(2+)</name>
        <dbReference type="ChEBI" id="CHEBI:29105"/>
    </ligand>
</feature>
<evidence type="ECO:0000256" key="1">
    <source>
        <dbReference type="PROSITE-ProRule" id="PRU01263"/>
    </source>
</evidence>
<feature type="binding site" evidence="1">
    <location>
        <position position="15"/>
    </location>
    <ligand>
        <name>Zn(2+)</name>
        <dbReference type="ChEBI" id="CHEBI:29105"/>
    </ligand>
</feature>
<evidence type="ECO:0000259" key="2">
    <source>
        <dbReference type="PROSITE" id="PS51915"/>
    </source>
</evidence>
<feature type="binding site" evidence="1">
    <location>
        <position position="65"/>
    </location>
    <ligand>
        <name>Zn(2+)</name>
        <dbReference type="ChEBI" id="CHEBI:29105"/>
    </ligand>
</feature>
<evidence type="ECO:0000313" key="4">
    <source>
        <dbReference type="Proteomes" id="UP001152888"/>
    </source>
</evidence>
<gene>
    <name evidence="3" type="ORF">ACAOBT_LOCUS14012</name>
</gene>
<keyword evidence="1" id="KW-0479">Metal-binding</keyword>
<dbReference type="GO" id="GO:0005634">
    <property type="term" value="C:nucleus"/>
    <property type="evidence" value="ECO:0007669"/>
    <property type="project" value="InterPro"/>
</dbReference>
<keyword evidence="1" id="KW-0863">Zinc-finger</keyword>
<accession>A0A9P0PCC1</accession>
<dbReference type="SUPFAM" id="SSF57716">
    <property type="entry name" value="Glucocorticoid receptor-like (DNA-binding domain)"/>
    <property type="match status" value="1"/>
</dbReference>
<feature type="domain" description="ZAD" evidence="2">
    <location>
        <begin position="10"/>
        <end position="89"/>
    </location>
</feature>
<feature type="binding site" evidence="1">
    <location>
        <position position="12"/>
    </location>
    <ligand>
        <name>Zn(2+)</name>
        <dbReference type="ChEBI" id="CHEBI:29105"/>
    </ligand>
</feature>
<reference evidence="3" key="1">
    <citation type="submission" date="2022-03" db="EMBL/GenBank/DDBJ databases">
        <authorList>
            <person name="Sayadi A."/>
        </authorList>
    </citation>
    <scope>NUCLEOTIDE SEQUENCE</scope>
</reference>
<dbReference type="Gene3D" id="3.40.1800.20">
    <property type="match status" value="1"/>
</dbReference>
<organism evidence="3 4">
    <name type="scientific">Acanthoscelides obtectus</name>
    <name type="common">Bean weevil</name>
    <name type="synonym">Bruchus obtectus</name>
    <dbReference type="NCBI Taxonomy" id="200917"/>
    <lineage>
        <taxon>Eukaryota</taxon>
        <taxon>Metazoa</taxon>
        <taxon>Ecdysozoa</taxon>
        <taxon>Arthropoda</taxon>
        <taxon>Hexapoda</taxon>
        <taxon>Insecta</taxon>
        <taxon>Pterygota</taxon>
        <taxon>Neoptera</taxon>
        <taxon>Endopterygota</taxon>
        <taxon>Coleoptera</taxon>
        <taxon>Polyphaga</taxon>
        <taxon>Cucujiformia</taxon>
        <taxon>Chrysomeloidea</taxon>
        <taxon>Chrysomelidae</taxon>
        <taxon>Bruchinae</taxon>
        <taxon>Bruchini</taxon>
        <taxon>Acanthoscelides</taxon>
    </lineage>
</organism>
<evidence type="ECO:0000313" key="3">
    <source>
        <dbReference type="EMBL" id="CAH1980470.1"/>
    </source>
</evidence>
<dbReference type="SMART" id="SM00868">
    <property type="entry name" value="zf-AD"/>
    <property type="match status" value="1"/>
</dbReference>
<dbReference type="Pfam" id="PF07776">
    <property type="entry name" value="zf-AD"/>
    <property type="match status" value="1"/>
</dbReference>
<dbReference type="Proteomes" id="UP001152888">
    <property type="component" value="Unassembled WGS sequence"/>
</dbReference>
<keyword evidence="1" id="KW-0862">Zinc</keyword>
<dbReference type="PROSITE" id="PS51915">
    <property type="entry name" value="ZAD"/>
    <property type="match status" value="1"/>
</dbReference>
<proteinExistence type="predicted"/>
<dbReference type="EMBL" id="CAKOFQ010006895">
    <property type="protein sequence ID" value="CAH1980470.1"/>
    <property type="molecule type" value="Genomic_DNA"/>
</dbReference>
<dbReference type="GO" id="GO:0008270">
    <property type="term" value="F:zinc ion binding"/>
    <property type="evidence" value="ECO:0007669"/>
    <property type="project" value="UniProtKB-UniRule"/>
</dbReference>
<comment type="caution">
    <text evidence="3">The sequence shown here is derived from an EMBL/GenBank/DDBJ whole genome shotgun (WGS) entry which is preliminary data.</text>
</comment>